<feature type="transmembrane region" description="Helical" evidence="5">
    <location>
        <begin position="124"/>
        <end position="140"/>
    </location>
</feature>
<comment type="caution">
    <text evidence="7">The sequence shown here is derived from an EMBL/GenBank/DDBJ whole genome shotgun (WGS) entry which is preliminary data.</text>
</comment>
<dbReference type="Proteomes" id="UP001138894">
    <property type="component" value="Unassembled WGS sequence"/>
</dbReference>
<evidence type="ECO:0000259" key="6">
    <source>
        <dbReference type="Pfam" id="PF04932"/>
    </source>
</evidence>
<evidence type="ECO:0000313" key="8">
    <source>
        <dbReference type="Proteomes" id="UP001138894"/>
    </source>
</evidence>
<dbReference type="GO" id="GO:0016020">
    <property type="term" value="C:membrane"/>
    <property type="evidence" value="ECO:0007669"/>
    <property type="project" value="UniProtKB-SubCell"/>
</dbReference>
<feature type="transmembrane region" description="Helical" evidence="5">
    <location>
        <begin position="314"/>
        <end position="333"/>
    </location>
</feature>
<keyword evidence="8" id="KW-1185">Reference proteome</keyword>
<evidence type="ECO:0000256" key="2">
    <source>
        <dbReference type="ARBA" id="ARBA00022692"/>
    </source>
</evidence>
<evidence type="ECO:0000313" key="7">
    <source>
        <dbReference type="EMBL" id="MBV7269251.1"/>
    </source>
</evidence>
<gene>
    <name evidence="7" type="ORF">KCG49_08625</name>
</gene>
<name>A0A9X1F8G6_9FLAO</name>
<keyword evidence="2 5" id="KW-0812">Transmembrane</keyword>
<feature type="transmembrane region" description="Helical" evidence="5">
    <location>
        <begin position="100"/>
        <end position="119"/>
    </location>
</feature>
<feature type="transmembrane region" description="Helical" evidence="5">
    <location>
        <begin position="178"/>
        <end position="210"/>
    </location>
</feature>
<evidence type="ECO:0000256" key="3">
    <source>
        <dbReference type="ARBA" id="ARBA00022989"/>
    </source>
</evidence>
<evidence type="ECO:0000256" key="4">
    <source>
        <dbReference type="ARBA" id="ARBA00023136"/>
    </source>
</evidence>
<feature type="transmembrane region" description="Helical" evidence="5">
    <location>
        <begin position="222"/>
        <end position="240"/>
    </location>
</feature>
<keyword evidence="4 5" id="KW-0472">Membrane</keyword>
<organism evidence="7 8">
    <name type="scientific">Winogradskyella luteola</name>
    <dbReference type="NCBI Taxonomy" id="2828330"/>
    <lineage>
        <taxon>Bacteria</taxon>
        <taxon>Pseudomonadati</taxon>
        <taxon>Bacteroidota</taxon>
        <taxon>Flavobacteriia</taxon>
        <taxon>Flavobacteriales</taxon>
        <taxon>Flavobacteriaceae</taxon>
        <taxon>Winogradskyella</taxon>
    </lineage>
</organism>
<dbReference type="RefSeq" id="WP_218545874.1">
    <property type="nucleotide sequence ID" value="NZ_JAGSPD010000006.1"/>
</dbReference>
<dbReference type="InterPro" id="IPR007016">
    <property type="entry name" value="O-antigen_ligase-rel_domated"/>
</dbReference>
<feature type="transmembrane region" description="Helical" evidence="5">
    <location>
        <begin position="40"/>
        <end position="58"/>
    </location>
</feature>
<sequence>MGITRSQKGLAFVLFFILLSFFDFLYPSKGDNVDRIVPQIGRAAFFGVMLGYIINLRLKGVKMPRPITGNALNFFIIVFGGISLFHLDLVFKNIFPLVKIFYWITGYFFFYYAILTGLITKKHLIILVVSLVVIYFFVILRDFSNRDLYKGSKTFFVSNNSYHLLKLFPLVLLVKNRFTYVLILLTAIGIVLAFKRGALLAFSIAFLIYYFYILFKVKEKKLLKLILGICIVGIAAYYFMSNMDVFLTRLNDFESVETAGSGRARMFTLLIDEMFNNDSPLILLFGNGFYATVDFFQKTIGHSIVAHSDFMEFFFNYGIIGLIAIIFFFYRVLKLFLFFKGTYNGLVLLIWLVVVGLGCSYSVNLFAAEMIYAVITLVILETNRVQILSRMGNYGHK</sequence>
<accession>A0A9X1F8G6</accession>
<keyword evidence="7" id="KW-0436">Ligase</keyword>
<feature type="transmembrane region" description="Helical" evidence="5">
    <location>
        <begin position="70"/>
        <end position="88"/>
    </location>
</feature>
<proteinExistence type="predicted"/>
<keyword evidence="3 5" id="KW-1133">Transmembrane helix</keyword>
<feature type="domain" description="O-antigen ligase-related" evidence="6">
    <location>
        <begin position="182"/>
        <end position="326"/>
    </location>
</feature>
<reference evidence="7" key="1">
    <citation type="submission" date="2021-04" db="EMBL/GenBank/DDBJ databases">
        <authorList>
            <person name="Pira H."/>
            <person name="Risdian C."/>
            <person name="Wink J."/>
        </authorList>
    </citation>
    <scope>NUCLEOTIDE SEQUENCE</scope>
    <source>
        <strain evidence="7">WHY3</strain>
    </source>
</reference>
<dbReference type="EMBL" id="JAGSPD010000006">
    <property type="protein sequence ID" value="MBV7269251.1"/>
    <property type="molecule type" value="Genomic_DNA"/>
</dbReference>
<evidence type="ECO:0000256" key="5">
    <source>
        <dbReference type="SAM" id="Phobius"/>
    </source>
</evidence>
<dbReference type="GO" id="GO:0016874">
    <property type="term" value="F:ligase activity"/>
    <property type="evidence" value="ECO:0007669"/>
    <property type="project" value="UniProtKB-KW"/>
</dbReference>
<evidence type="ECO:0000256" key="1">
    <source>
        <dbReference type="ARBA" id="ARBA00004141"/>
    </source>
</evidence>
<feature type="transmembrane region" description="Helical" evidence="5">
    <location>
        <begin position="345"/>
        <end position="364"/>
    </location>
</feature>
<comment type="subcellular location">
    <subcellularLocation>
        <location evidence="1">Membrane</location>
        <topology evidence="1">Multi-pass membrane protein</topology>
    </subcellularLocation>
</comment>
<dbReference type="Pfam" id="PF04932">
    <property type="entry name" value="Wzy_C"/>
    <property type="match status" value="1"/>
</dbReference>
<dbReference type="AlphaFoldDB" id="A0A9X1F8G6"/>
<protein>
    <submittedName>
        <fullName evidence="7">O-antigen ligase family protein</fullName>
    </submittedName>
</protein>